<gene>
    <name evidence="3" type="primary">bpoC_1</name>
    <name evidence="3" type="ORF">LMG29739_00330</name>
</gene>
<proteinExistence type="predicted"/>
<dbReference type="InterPro" id="IPR000073">
    <property type="entry name" value="AB_hydrolase_1"/>
</dbReference>
<dbReference type="EC" id="1.11.1.18" evidence="3"/>
<dbReference type="Gene3D" id="3.40.50.1820">
    <property type="entry name" value="alpha/beta hydrolase"/>
    <property type="match status" value="1"/>
</dbReference>
<dbReference type="InterPro" id="IPR029058">
    <property type="entry name" value="AB_hydrolase_fold"/>
</dbReference>
<feature type="chain" id="PRO_5027084530" evidence="1">
    <location>
        <begin position="26"/>
        <end position="318"/>
    </location>
</feature>
<dbReference type="PRINTS" id="PR00111">
    <property type="entry name" value="ABHYDROLASE"/>
</dbReference>
<dbReference type="SUPFAM" id="SSF53474">
    <property type="entry name" value="alpha/beta-Hydrolases"/>
    <property type="match status" value="1"/>
</dbReference>
<feature type="domain" description="AB hydrolase-1" evidence="2">
    <location>
        <begin position="71"/>
        <end position="302"/>
    </location>
</feature>
<keyword evidence="4" id="KW-1185">Reference proteome</keyword>
<reference evidence="3 4" key="1">
    <citation type="submission" date="2020-04" db="EMBL/GenBank/DDBJ databases">
        <authorList>
            <person name="De Canck E."/>
        </authorList>
    </citation>
    <scope>NUCLEOTIDE SEQUENCE [LARGE SCALE GENOMIC DNA]</scope>
    <source>
        <strain evidence="3 4">LMG 29739</strain>
    </source>
</reference>
<organism evidence="3 4">
    <name type="scientific">Paraburkholderia solisilvae</name>
    <dbReference type="NCBI Taxonomy" id="624376"/>
    <lineage>
        <taxon>Bacteria</taxon>
        <taxon>Pseudomonadati</taxon>
        <taxon>Pseudomonadota</taxon>
        <taxon>Betaproteobacteria</taxon>
        <taxon>Burkholderiales</taxon>
        <taxon>Burkholderiaceae</taxon>
        <taxon>Paraburkholderia</taxon>
    </lineage>
</organism>
<keyword evidence="1" id="KW-0732">Signal</keyword>
<keyword evidence="3" id="KW-0560">Oxidoreductase</keyword>
<keyword evidence="3" id="KW-0575">Peroxidase</keyword>
<dbReference type="AlphaFoldDB" id="A0A6J5CZD2"/>
<dbReference type="EMBL" id="CADIKF010000002">
    <property type="protein sequence ID" value="CAB3747520.1"/>
    <property type="molecule type" value="Genomic_DNA"/>
</dbReference>
<dbReference type="GO" id="GO:0019806">
    <property type="term" value="F:bromide peroxidase activity"/>
    <property type="evidence" value="ECO:0007669"/>
    <property type="project" value="UniProtKB-EC"/>
</dbReference>
<dbReference type="PANTHER" id="PTHR43433">
    <property type="entry name" value="HYDROLASE, ALPHA/BETA FOLD FAMILY PROTEIN"/>
    <property type="match status" value="1"/>
</dbReference>
<evidence type="ECO:0000256" key="1">
    <source>
        <dbReference type="SAM" id="SignalP"/>
    </source>
</evidence>
<protein>
    <submittedName>
        <fullName evidence="3">Non-heme bromoperoxidase BpoC</fullName>
        <ecNumber evidence="3">1.11.1.18</ecNumber>
    </submittedName>
</protein>
<dbReference type="Pfam" id="PF00561">
    <property type="entry name" value="Abhydrolase_1"/>
    <property type="match status" value="1"/>
</dbReference>
<sequence>MNIRQKLAIGLVVSLCGLSAIAAHADTQRFSPEPMCKTTDPQAGIAASAVEQIADTPRGPIAYYRLGTGSPLVLVTGFRSTLTEWDAGFLTELAKHHDVIVFDNRGVGRSEPNAQTFTIEDMARDTAALIDTLHVRHPVVVGWSMGGAIVQQLAIDSPASVGKMVLLSAPAPGSFGTPVSPQVEAALSGKPGVTLRDVMGVLFPAADVDEAERCFTKDMFRPADYGKHPISSAVTAGQTEALRSWEANDHAGQALRAVQTPTLVMSGNDDTVVVQKNAQALKQLLPNARLLLVDAAGHAMMYQYPAALARTISSFATQ</sequence>
<feature type="signal peptide" evidence="1">
    <location>
        <begin position="1"/>
        <end position="25"/>
    </location>
</feature>
<accession>A0A6J5CZD2</accession>
<evidence type="ECO:0000259" key="2">
    <source>
        <dbReference type="Pfam" id="PF00561"/>
    </source>
</evidence>
<evidence type="ECO:0000313" key="3">
    <source>
        <dbReference type="EMBL" id="CAB3747520.1"/>
    </source>
</evidence>
<name>A0A6J5CZD2_9BURK</name>
<dbReference type="PANTHER" id="PTHR43433:SF5">
    <property type="entry name" value="AB HYDROLASE-1 DOMAIN-CONTAINING PROTEIN"/>
    <property type="match status" value="1"/>
</dbReference>
<evidence type="ECO:0000313" key="4">
    <source>
        <dbReference type="Proteomes" id="UP000494329"/>
    </source>
</evidence>
<dbReference type="InterPro" id="IPR050471">
    <property type="entry name" value="AB_hydrolase"/>
</dbReference>
<dbReference type="Proteomes" id="UP000494329">
    <property type="component" value="Unassembled WGS sequence"/>
</dbReference>